<keyword evidence="1" id="KW-0812">Transmembrane</keyword>
<evidence type="ECO:0000256" key="2">
    <source>
        <dbReference type="ARBA" id="ARBA00022989"/>
    </source>
</evidence>
<feature type="signal peptide" evidence="9">
    <location>
        <begin position="1"/>
        <end position="23"/>
    </location>
</feature>
<feature type="chain" id="PRO_5044708645" description="PAT complex subunit CCDC47" evidence="9">
    <location>
        <begin position="24"/>
        <end position="467"/>
    </location>
</feature>
<keyword evidence="2" id="KW-1133">Transmembrane helix</keyword>
<name>A0AAJ7C079_CEPCN</name>
<dbReference type="GO" id="GO:0032469">
    <property type="term" value="P:endoplasmic reticulum calcium ion homeostasis"/>
    <property type="evidence" value="ECO:0007669"/>
    <property type="project" value="InterPro"/>
</dbReference>
<evidence type="ECO:0000256" key="6">
    <source>
        <dbReference type="ARBA" id="ARBA00034875"/>
    </source>
</evidence>
<feature type="compositionally biased region" description="Basic and acidic residues" evidence="8">
    <location>
        <begin position="417"/>
        <end position="450"/>
    </location>
</feature>
<dbReference type="RefSeq" id="XP_015598777.1">
    <property type="nucleotide sequence ID" value="XM_015743291.2"/>
</dbReference>
<evidence type="ECO:0000313" key="11">
    <source>
        <dbReference type="RefSeq" id="XP_015598776.1"/>
    </source>
</evidence>
<evidence type="ECO:0000256" key="4">
    <source>
        <dbReference type="ARBA" id="ARBA00034697"/>
    </source>
</evidence>
<dbReference type="AlphaFoldDB" id="A0AAJ7C079"/>
<accession>A0AAJ7C079</accession>
<dbReference type="Proteomes" id="UP000694920">
    <property type="component" value="Unplaced"/>
</dbReference>
<comment type="similarity">
    <text evidence="5">Belongs to the CCDC47 family.</text>
</comment>
<dbReference type="KEGG" id="ccin:107269442"/>
<dbReference type="GO" id="GO:0005509">
    <property type="term" value="F:calcium ion binding"/>
    <property type="evidence" value="ECO:0007669"/>
    <property type="project" value="InterPro"/>
</dbReference>
<dbReference type="Pfam" id="PF07946">
    <property type="entry name" value="CCDC47"/>
    <property type="match status" value="1"/>
</dbReference>
<evidence type="ECO:0000256" key="3">
    <source>
        <dbReference type="ARBA" id="ARBA00023136"/>
    </source>
</evidence>
<organism evidence="10 11">
    <name type="scientific">Cephus cinctus</name>
    <name type="common">Wheat stem sawfly</name>
    <dbReference type="NCBI Taxonomy" id="211228"/>
    <lineage>
        <taxon>Eukaryota</taxon>
        <taxon>Metazoa</taxon>
        <taxon>Ecdysozoa</taxon>
        <taxon>Arthropoda</taxon>
        <taxon>Hexapoda</taxon>
        <taxon>Insecta</taxon>
        <taxon>Pterygota</taxon>
        <taxon>Neoptera</taxon>
        <taxon>Endopterygota</taxon>
        <taxon>Hymenoptera</taxon>
        <taxon>Cephoidea</taxon>
        <taxon>Cephidae</taxon>
        <taxon>Cephus</taxon>
    </lineage>
</organism>
<reference evidence="11 12" key="1">
    <citation type="submission" date="2025-04" db="UniProtKB">
        <authorList>
            <consortium name="RefSeq"/>
        </authorList>
    </citation>
    <scope>IDENTIFICATION</scope>
</reference>
<evidence type="ECO:0000256" key="9">
    <source>
        <dbReference type="SAM" id="SignalP"/>
    </source>
</evidence>
<dbReference type="GeneID" id="107269442"/>
<evidence type="ECO:0000313" key="12">
    <source>
        <dbReference type="RefSeq" id="XP_015598777.1"/>
    </source>
</evidence>
<evidence type="ECO:0000313" key="10">
    <source>
        <dbReference type="Proteomes" id="UP000694920"/>
    </source>
</evidence>
<dbReference type="GO" id="GO:0030867">
    <property type="term" value="C:rough endoplasmic reticulum membrane"/>
    <property type="evidence" value="ECO:0007669"/>
    <property type="project" value="UniProtKB-SubCell"/>
</dbReference>
<evidence type="ECO:0000256" key="1">
    <source>
        <dbReference type="ARBA" id="ARBA00022692"/>
    </source>
</evidence>
<keyword evidence="3" id="KW-0472">Membrane</keyword>
<evidence type="ECO:0000256" key="7">
    <source>
        <dbReference type="ARBA" id="ARBA00034902"/>
    </source>
</evidence>
<keyword evidence="9" id="KW-0732">Signal</keyword>
<feature type="compositionally biased region" description="Basic residues" evidence="8">
    <location>
        <begin position="451"/>
        <end position="467"/>
    </location>
</feature>
<dbReference type="PANTHER" id="PTHR12883:SF0">
    <property type="entry name" value="PAT COMPLEX SUBUNIT CCDC47"/>
    <property type="match status" value="1"/>
</dbReference>
<keyword evidence="10" id="KW-1185">Reference proteome</keyword>
<proteinExistence type="inferred from homology"/>
<evidence type="ECO:0000256" key="5">
    <source>
        <dbReference type="ARBA" id="ARBA00034746"/>
    </source>
</evidence>
<feature type="region of interest" description="Disordered" evidence="8">
    <location>
        <begin position="415"/>
        <end position="467"/>
    </location>
</feature>
<sequence length="467" mass="53579">MRLWLVALHIVLVGTNLWVTAHFQEDLPEDNEFAEFEDFEEEPSVPVQPVDVPEQFEEADITQGFEEDDVLVEDGDSEFDHFQDEEEFEGLDATGASPGSKPDEPSTLTITKVPLHLRARWDSFYLEILMVAGLLVYFINYIAGRSKNCRLAESWLANYKQLLLDNFSLVGDNGKNSEETTESDLFKESESQYSLYCSGRVGCDSLLIELKLIKRQDLVAVLAQLIRPQNDQAHLRIELAKDEAENFVLAIAAKRTAMHLARDMADISVYCPEKRPGEKFGLPAGFQIMSEIAEAASAILDTRVLQAFNKYAPYIDYIHISDQYSGPKQQEDATQLTMPEVKKVLLVGLNISIKGRMPNAETQEQMRPLLQLTFYLIDKLRRFKLSKEGKNKAEKNRLRVEEAFLKTTHAARAEAAAQRREERRRAEKDRILQEEDPDKQRKWEEKEQRRLAKKRAPRMKQLKVKAL</sequence>
<comment type="subcellular location">
    <subcellularLocation>
        <location evidence="4">Rough endoplasmic reticulum membrane</location>
        <topology evidence="4">Single-pass type I membrane protein</topology>
    </subcellularLocation>
</comment>
<dbReference type="InterPro" id="IPR012879">
    <property type="entry name" value="CCDC47"/>
</dbReference>
<gene>
    <name evidence="11 12" type="primary">LOC107269442</name>
</gene>
<dbReference type="PANTHER" id="PTHR12883">
    <property type="entry name" value="ADIPOCYTE-SPECIFIC PROTEIN 4-RELATED"/>
    <property type="match status" value="1"/>
</dbReference>
<evidence type="ECO:0000256" key="8">
    <source>
        <dbReference type="SAM" id="MobiDB-lite"/>
    </source>
</evidence>
<dbReference type="RefSeq" id="XP_015598776.1">
    <property type="nucleotide sequence ID" value="XM_015743290.1"/>
</dbReference>
<protein>
    <recommendedName>
        <fullName evidence="6">PAT complex subunit CCDC47</fullName>
    </recommendedName>
    <alternativeName>
        <fullName evidence="7">Coiled-coil domain-containing protein 47</fullName>
    </alternativeName>
</protein>